<evidence type="ECO:0000313" key="3">
    <source>
        <dbReference type="Proteomes" id="UP000490800"/>
    </source>
</evidence>
<feature type="signal peptide" evidence="1">
    <location>
        <begin position="1"/>
        <end position="25"/>
    </location>
</feature>
<gene>
    <name evidence="2" type="ORF">EDM21_18290</name>
</gene>
<dbReference type="OrthoDB" id="2606087at2"/>
<dbReference type="AlphaFoldDB" id="A0A7X3K0U6"/>
<reference evidence="2 3" key="1">
    <citation type="journal article" date="2019" name="Microorganisms">
        <title>Paenibacillus lutrae sp. nov., A Chitinolytic Species Isolated from A River Otter in Castril Natural Park, Granada, Spain.</title>
        <authorList>
            <person name="Rodriguez M."/>
            <person name="Reina J.C."/>
            <person name="Bejar V."/>
            <person name="Llamas I."/>
        </authorList>
    </citation>
    <scope>NUCLEOTIDE SEQUENCE [LARGE SCALE GENOMIC DNA]</scope>
    <source>
        <strain evidence="2 3">N10</strain>
    </source>
</reference>
<keyword evidence="1" id="KW-0732">Signal</keyword>
<evidence type="ECO:0000256" key="1">
    <source>
        <dbReference type="SAM" id="SignalP"/>
    </source>
</evidence>
<sequence>MKKKIMSVTLAGLLSLTFAVSSALAAGDQVVSTGVTGNNFSSTAIIDGQGKNGRLTLKISGDAYGITSLSEKCSKSWVSKGLLNTNSVTNGGVVTANFYLKSGCQYKADLYGTGDGQATVWLYNYNGPLSP</sequence>
<dbReference type="RefSeq" id="WP_157337849.1">
    <property type="nucleotide sequence ID" value="NZ_RHLK01000012.1"/>
</dbReference>
<name>A0A7X3K0U6_9BACL</name>
<proteinExistence type="predicted"/>
<feature type="chain" id="PRO_5031062799" evidence="1">
    <location>
        <begin position="26"/>
        <end position="131"/>
    </location>
</feature>
<dbReference type="Proteomes" id="UP000490800">
    <property type="component" value="Unassembled WGS sequence"/>
</dbReference>
<keyword evidence="3" id="KW-1185">Reference proteome</keyword>
<evidence type="ECO:0000313" key="2">
    <source>
        <dbReference type="EMBL" id="MVP01450.1"/>
    </source>
</evidence>
<accession>A0A7X3K0U6</accession>
<dbReference type="EMBL" id="RHLK01000012">
    <property type="protein sequence ID" value="MVP01450.1"/>
    <property type="molecule type" value="Genomic_DNA"/>
</dbReference>
<comment type="caution">
    <text evidence="2">The sequence shown here is derived from an EMBL/GenBank/DDBJ whole genome shotgun (WGS) entry which is preliminary data.</text>
</comment>
<organism evidence="2 3">
    <name type="scientific">Paenibacillus lutrae</name>
    <dbReference type="NCBI Taxonomy" id="2078573"/>
    <lineage>
        <taxon>Bacteria</taxon>
        <taxon>Bacillati</taxon>
        <taxon>Bacillota</taxon>
        <taxon>Bacilli</taxon>
        <taxon>Bacillales</taxon>
        <taxon>Paenibacillaceae</taxon>
        <taxon>Paenibacillus</taxon>
    </lineage>
</organism>
<protein>
    <submittedName>
        <fullName evidence="2">Uncharacterized protein</fullName>
    </submittedName>
</protein>